<proteinExistence type="predicted"/>
<feature type="domain" description="SprT-like" evidence="1">
    <location>
        <begin position="29"/>
        <end position="103"/>
    </location>
</feature>
<dbReference type="InterPro" id="IPR006640">
    <property type="entry name" value="SprT-like_domain"/>
</dbReference>
<evidence type="ECO:0000313" key="2">
    <source>
        <dbReference type="EMBL" id="GGC19895.1"/>
    </source>
</evidence>
<comment type="caution">
    <text evidence="2">The sequence shown here is derived from an EMBL/GenBank/DDBJ whole genome shotgun (WGS) entry which is preliminary data.</text>
</comment>
<protein>
    <submittedName>
        <fullName evidence="2">Metallopeptidase</fullName>
    </submittedName>
</protein>
<accession>A0ABQ1L5N4</accession>
<dbReference type="Pfam" id="PF10263">
    <property type="entry name" value="SprT-like"/>
    <property type="match status" value="1"/>
</dbReference>
<keyword evidence="3" id="KW-1185">Reference proteome</keyword>
<dbReference type="Proteomes" id="UP000597338">
    <property type="component" value="Unassembled WGS sequence"/>
</dbReference>
<evidence type="ECO:0000259" key="1">
    <source>
        <dbReference type="Pfam" id="PF10263"/>
    </source>
</evidence>
<gene>
    <name evidence="2" type="ORF">GCM10011386_09720</name>
</gene>
<dbReference type="EMBL" id="BMIK01000002">
    <property type="protein sequence ID" value="GGC19895.1"/>
    <property type="molecule type" value="Genomic_DNA"/>
</dbReference>
<reference evidence="3" key="1">
    <citation type="journal article" date="2019" name="Int. J. Syst. Evol. Microbiol.">
        <title>The Global Catalogue of Microorganisms (GCM) 10K type strain sequencing project: providing services to taxonomists for standard genome sequencing and annotation.</title>
        <authorList>
            <consortium name="The Broad Institute Genomics Platform"/>
            <consortium name="The Broad Institute Genome Sequencing Center for Infectious Disease"/>
            <person name="Wu L."/>
            <person name="Ma J."/>
        </authorList>
    </citation>
    <scope>NUCLEOTIDE SEQUENCE [LARGE SCALE GENOMIC DNA]</scope>
    <source>
        <strain evidence="3">CGMCC 1.15342</strain>
    </source>
</reference>
<sequence>MPDYSHQLSQYMPALAAPVISRWIVDSRCLFRISKSRSSKLGDYRAPHGKHGHRISVNHNLNPYAFLITTIHEFAHLKTWNNHKNSVKPHGQEWKTHFGQLMQPFIQLRVFPGDVEAALIRYLANPAASSCTDLGLFRVLKRYDIQSNGIQVVEQLPENAIFSLKNGRVFQKKEKIRKRYRCIELTTRRIYLFSPVAEVTVLESPINSVILARHSS</sequence>
<dbReference type="RefSeq" id="WP_188748045.1">
    <property type="nucleotide sequence ID" value="NZ_BMIK01000002.1"/>
</dbReference>
<name>A0ABQ1L5N4_9SPHI</name>
<evidence type="ECO:0000313" key="3">
    <source>
        <dbReference type="Proteomes" id="UP000597338"/>
    </source>
</evidence>
<organism evidence="2 3">
    <name type="scientific">Parapedobacter defluvii</name>
    <dbReference type="NCBI Taxonomy" id="2045106"/>
    <lineage>
        <taxon>Bacteria</taxon>
        <taxon>Pseudomonadati</taxon>
        <taxon>Bacteroidota</taxon>
        <taxon>Sphingobacteriia</taxon>
        <taxon>Sphingobacteriales</taxon>
        <taxon>Sphingobacteriaceae</taxon>
        <taxon>Parapedobacter</taxon>
    </lineage>
</organism>